<dbReference type="RefSeq" id="WP_058373711.1">
    <property type="nucleotide sequence ID" value="NZ_CP011034.1"/>
</dbReference>
<reference evidence="2 3" key="1">
    <citation type="submission" date="2015-03" db="EMBL/GenBank/DDBJ databases">
        <authorList>
            <person name="Murphy D."/>
        </authorList>
    </citation>
    <scope>NUCLEOTIDE SEQUENCE [LARGE SCALE GENOMIC DNA]</scope>
    <source>
        <strain evidence="2 3">KMM 520</strain>
    </source>
</reference>
<accession>A0A0U2X829</accession>
<feature type="transmembrane region" description="Helical" evidence="1">
    <location>
        <begin position="40"/>
        <end position="64"/>
    </location>
</feature>
<dbReference type="AlphaFoldDB" id="A0A0U2X829"/>
<protein>
    <submittedName>
        <fullName evidence="2">Uncharacterized protein</fullName>
    </submittedName>
</protein>
<organism evidence="2">
    <name type="scientific">Pseudoalteromonas translucida KMM 520</name>
    <dbReference type="NCBI Taxonomy" id="1315283"/>
    <lineage>
        <taxon>Bacteria</taxon>
        <taxon>Pseudomonadati</taxon>
        <taxon>Pseudomonadota</taxon>
        <taxon>Gammaproteobacteria</taxon>
        <taxon>Alteromonadales</taxon>
        <taxon>Pseudoalteromonadaceae</taxon>
        <taxon>Pseudoalteromonas</taxon>
    </lineage>
</organism>
<dbReference type="EMBL" id="CP011034">
    <property type="protein sequence ID" value="ALS33470.1"/>
    <property type="molecule type" value="Genomic_DNA"/>
</dbReference>
<dbReference type="PATRIC" id="fig|1315283.4.peg.2062"/>
<name>A0A0U2X829_9GAMM</name>
<keyword evidence="1" id="KW-1133">Transmembrane helix</keyword>
<dbReference type="KEGG" id="ptn:PTRA_a2370"/>
<keyword evidence="1" id="KW-0472">Membrane</keyword>
<evidence type="ECO:0000313" key="2">
    <source>
        <dbReference type="EMBL" id="ALS33470.1"/>
    </source>
</evidence>
<dbReference type="OrthoDB" id="5739727at2"/>
<feature type="transmembrane region" description="Helical" evidence="1">
    <location>
        <begin position="7"/>
        <end position="28"/>
    </location>
</feature>
<evidence type="ECO:0000256" key="1">
    <source>
        <dbReference type="SAM" id="Phobius"/>
    </source>
</evidence>
<gene>
    <name evidence="2" type="ORF">PTRA_a2370</name>
</gene>
<evidence type="ECO:0000313" key="3">
    <source>
        <dbReference type="Proteomes" id="UP000065261"/>
    </source>
</evidence>
<proteinExistence type="predicted"/>
<sequence length="76" mass="8356">MSVNITLFGEFIAFFILLLVPIFAFISYKLGKRKSTNPGVIAFVGGCLSLILPLGLIFIAILALKKDLPKKVQFAR</sequence>
<dbReference type="Proteomes" id="UP000065261">
    <property type="component" value="Chromosome I"/>
</dbReference>
<keyword evidence="1" id="KW-0812">Transmembrane</keyword>